<dbReference type="InterPro" id="IPR036779">
    <property type="entry name" value="LysM_dom_sf"/>
</dbReference>
<accession>A0ABS6JVM2</accession>
<dbReference type="Pfam" id="PF01476">
    <property type="entry name" value="LysM"/>
    <property type="match status" value="1"/>
</dbReference>
<name>A0ABS6JVM2_9BACI</name>
<dbReference type="SUPFAM" id="SSF54106">
    <property type="entry name" value="LysM domain"/>
    <property type="match status" value="1"/>
</dbReference>
<dbReference type="RefSeq" id="WP_088075604.1">
    <property type="nucleotide sequence ID" value="NZ_JAHQCR010000057.1"/>
</dbReference>
<keyword evidence="3" id="KW-1185">Reference proteome</keyword>
<evidence type="ECO:0000259" key="1">
    <source>
        <dbReference type="PROSITE" id="PS51782"/>
    </source>
</evidence>
<comment type="caution">
    <text evidence="2">The sequence shown here is derived from an EMBL/GenBank/DDBJ whole genome shotgun (WGS) entry which is preliminary data.</text>
</comment>
<reference evidence="2 3" key="1">
    <citation type="submission" date="2021-06" db="EMBL/GenBank/DDBJ databases">
        <title>Bacillus sp. RD4P76, an endophyte from a halophyte.</title>
        <authorList>
            <person name="Sun J.-Q."/>
        </authorList>
    </citation>
    <scope>NUCLEOTIDE SEQUENCE [LARGE SCALE GENOMIC DNA]</scope>
    <source>
        <strain evidence="2 3">JCM 17098</strain>
    </source>
</reference>
<proteinExistence type="predicted"/>
<dbReference type="InterPro" id="IPR018392">
    <property type="entry name" value="LysM"/>
</dbReference>
<evidence type="ECO:0000313" key="2">
    <source>
        <dbReference type="EMBL" id="MBU9722649.1"/>
    </source>
</evidence>
<protein>
    <submittedName>
        <fullName evidence="2">LysM peptidoglycan-binding domain-containing protein</fullName>
    </submittedName>
</protein>
<feature type="domain" description="LysM" evidence="1">
    <location>
        <begin position="45"/>
        <end position="96"/>
    </location>
</feature>
<dbReference type="EMBL" id="JAHQCR010000057">
    <property type="protein sequence ID" value="MBU9722649.1"/>
    <property type="molecule type" value="Genomic_DNA"/>
</dbReference>
<sequence length="106" mass="11842">MKFINKCKKGLDCSVFILFLSAGLFVWTTVSASDEPSYIHDYISSDWVVSEGESLWSIAKVAHENTELSIEQTLNWMKSKNNLDSEAIYPGQKIAVPSYIGDFAGE</sequence>
<dbReference type="PROSITE" id="PS51782">
    <property type="entry name" value="LYSM"/>
    <property type="match status" value="1"/>
</dbReference>
<gene>
    <name evidence="2" type="ORF">KS407_14615</name>
</gene>
<evidence type="ECO:0000313" key="3">
    <source>
        <dbReference type="Proteomes" id="UP000790580"/>
    </source>
</evidence>
<dbReference type="Proteomes" id="UP000790580">
    <property type="component" value="Unassembled WGS sequence"/>
</dbReference>
<organism evidence="2 3">
    <name type="scientific">Evansella alkalicola</name>
    <dbReference type="NCBI Taxonomy" id="745819"/>
    <lineage>
        <taxon>Bacteria</taxon>
        <taxon>Bacillati</taxon>
        <taxon>Bacillota</taxon>
        <taxon>Bacilli</taxon>
        <taxon>Bacillales</taxon>
        <taxon>Bacillaceae</taxon>
        <taxon>Evansella</taxon>
    </lineage>
</organism>
<dbReference type="CDD" id="cd00118">
    <property type="entry name" value="LysM"/>
    <property type="match status" value="1"/>
</dbReference>
<dbReference type="Gene3D" id="3.10.350.10">
    <property type="entry name" value="LysM domain"/>
    <property type="match status" value="1"/>
</dbReference>